<name>A0A6I4TFQ2_9SPHN</name>
<dbReference type="InterPro" id="IPR050570">
    <property type="entry name" value="Cell_wall_metabolism_enzyme"/>
</dbReference>
<evidence type="ECO:0000313" key="11">
    <source>
        <dbReference type="Proteomes" id="UP000439522"/>
    </source>
</evidence>
<dbReference type="AlphaFoldDB" id="A0A6I4TFQ2"/>
<feature type="chain" id="PRO_5026044976" evidence="8">
    <location>
        <begin position="18"/>
        <end position="408"/>
    </location>
</feature>
<keyword evidence="11" id="KW-1185">Reference proteome</keyword>
<gene>
    <name evidence="10" type="ORF">GRI40_09640</name>
</gene>
<comment type="cofactor">
    <cofactor evidence="1">
        <name>Zn(2+)</name>
        <dbReference type="ChEBI" id="CHEBI:29105"/>
    </cofactor>
</comment>
<evidence type="ECO:0000256" key="3">
    <source>
        <dbReference type="ARBA" id="ARBA00022723"/>
    </source>
</evidence>
<evidence type="ECO:0000256" key="2">
    <source>
        <dbReference type="ARBA" id="ARBA00022670"/>
    </source>
</evidence>
<dbReference type="PANTHER" id="PTHR21666">
    <property type="entry name" value="PEPTIDASE-RELATED"/>
    <property type="match status" value="1"/>
</dbReference>
<evidence type="ECO:0000259" key="9">
    <source>
        <dbReference type="Pfam" id="PF01551"/>
    </source>
</evidence>
<keyword evidence="6" id="KW-0482">Metalloprotease</keyword>
<keyword evidence="4" id="KW-0378">Hydrolase</keyword>
<dbReference type="Proteomes" id="UP000439522">
    <property type="component" value="Unassembled WGS sequence"/>
</dbReference>
<dbReference type="GO" id="GO:0046872">
    <property type="term" value="F:metal ion binding"/>
    <property type="evidence" value="ECO:0007669"/>
    <property type="project" value="UniProtKB-KW"/>
</dbReference>
<dbReference type="GO" id="GO:0004222">
    <property type="term" value="F:metalloendopeptidase activity"/>
    <property type="evidence" value="ECO:0007669"/>
    <property type="project" value="TreeGrafter"/>
</dbReference>
<sequence>MKPARALMVLMPFAALAAWWHTAPAGAQVAEANPDAAELRDALVRAQAQSRSAAVRAARLEASAQGVEAAADSTAREAAALAARIQQSEAGVAAAEARMGIARRERLALDRRLAERRTPLVRLTAGLQRLARRPLAVAILRPGSLRDTVYLRAMLDASLPEVRRRTAAVRAELARARQIEADAERAALALAEERRRLAARRQELAALESRQRLASRAASGAAAREAERALALGEQARDLDSLAAELDRAGSLRRELAALPGPTLRPSGGAGIRAPEAALPVSRPATLAYQLPVAGRIVSGFGMRDDSGSRTRGIALAGAQGAQVVAPAAGRVAFAGPFRGFDRIVIIEHAGGYTSLVTGLARVDVAVGETLVGGAPLGVAGAGTARGAVIGLELRKDGTPVNPALLLR</sequence>
<accession>A0A6I4TFQ2</accession>
<keyword evidence="5" id="KW-0862">Zinc</keyword>
<feature type="coiled-coil region" evidence="7">
    <location>
        <begin position="176"/>
        <end position="210"/>
    </location>
</feature>
<reference evidence="10 11" key="1">
    <citation type="submission" date="2019-12" db="EMBL/GenBank/DDBJ databases">
        <title>Genomic-based taxomic classification of the family Erythrobacteraceae.</title>
        <authorList>
            <person name="Xu L."/>
        </authorList>
    </citation>
    <scope>NUCLEOTIDE SEQUENCE [LARGE SCALE GENOMIC DNA]</scope>
    <source>
        <strain evidence="10 11">100921-2</strain>
    </source>
</reference>
<comment type="caution">
    <text evidence="10">The sequence shown here is derived from an EMBL/GenBank/DDBJ whole genome shotgun (WGS) entry which is preliminary data.</text>
</comment>
<dbReference type="OrthoDB" id="9809144at2"/>
<evidence type="ECO:0000256" key="1">
    <source>
        <dbReference type="ARBA" id="ARBA00001947"/>
    </source>
</evidence>
<feature type="domain" description="M23ase beta-sheet core" evidence="9">
    <location>
        <begin position="311"/>
        <end position="403"/>
    </location>
</feature>
<evidence type="ECO:0000256" key="5">
    <source>
        <dbReference type="ARBA" id="ARBA00022833"/>
    </source>
</evidence>
<evidence type="ECO:0000313" key="10">
    <source>
        <dbReference type="EMBL" id="MXO75476.1"/>
    </source>
</evidence>
<organism evidence="10 11">
    <name type="scientific">Tsuneonella aeria</name>
    <dbReference type="NCBI Taxonomy" id="1837929"/>
    <lineage>
        <taxon>Bacteria</taxon>
        <taxon>Pseudomonadati</taxon>
        <taxon>Pseudomonadota</taxon>
        <taxon>Alphaproteobacteria</taxon>
        <taxon>Sphingomonadales</taxon>
        <taxon>Erythrobacteraceae</taxon>
        <taxon>Tsuneonella</taxon>
    </lineage>
</organism>
<dbReference type="CDD" id="cd12797">
    <property type="entry name" value="M23_peptidase"/>
    <property type="match status" value="1"/>
</dbReference>
<dbReference type="Pfam" id="PF01551">
    <property type="entry name" value="Peptidase_M23"/>
    <property type="match status" value="1"/>
</dbReference>
<evidence type="ECO:0000256" key="7">
    <source>
        <dbReference type="SAM" id="Coils"/>
    </source>
</evidence>
<evidence type="ECO:0000256" key="8">
    <source>
        <dbReference type="SAM" id="SignalP"/>
    </source>
</evidence>
<proteinExistence type="predicted"/>
<keyword evidence="7" id="KW-0175">Coiled coil</keyword>
<dbReference type="Gene3D" id="2.70.70.10">
    <property type="entry name" value="Glucose Permease (Domain IIA)"/>
    <property type="match status" value="1"/>
</dbReference>
<dbReference type="PANTHER" id="PTHR21666:SF288">
    <property type="entry name" value="CELL DIVISION PROTEIN YTFB"/>
    <property type="match status" value="1"/>
</dbReference>
<keyword evidence="8" id="KW-0732">Signal</keyword>
<evidence type="ECO:0000256" key="6">
    <source>
        <dbReference type="ARBA" id="ARBA00023049"/>
    </source>
</evidence>
<dbReference type="InterPro" id="IPR016047">
    <property type="entry name" value="M23ase_b-sheet_dom"/>
</dbReference>
<dbReference type="EMBL" id="WTZA01000001">
    <property type="protein sequence ID" value="MXO75476.1"/>
    <property type="molecule type" value="Genomic_DNA"/>
</dbReference>
<dbReference type="RefSeq" id="WP_160611111.1">
    <property type="nucleotide sequence ID" value="NZ_WTZA01000001.1"/>
</dbReference>
<keyword evidence="2" id="KW-0645">Protease</keyword>
<feature type="signal peptide" evidence="8">
    <location>
        <begin position="1"/>
        <end position="17"/>
    </location>
</feature>
<dbReference type="SUPFAM" id="SSF51261">
    <property type="entry name" value="Duplicated hybrid motif"/>
    <property type="match status" value="1"/>
</dbReference>
<keyword evidence="3" id="KW-0479">Metal-binding</keyword>
<evidence type="ECO:0000256" key="4">
    <source>
        <dbReference type="ARBA" id="ARBA00022801"/>
    </source>
</evidence>
<protein>
    <submittedName>
        <fullName evidence="10">Peptidoglycan DD-metalloendopeptidase family protein</fullName>
    </submittedName>
</protein>
<dbReference type="GO" id="GO:0006508">
    <property type="term" value="P:proteolysis"/>
    <property type="evidence" value="ECO:0007669"/>
    <property type="project" value="UniProtKB-KW"/>
</dbReference>
<dbReference type="InterPro" id="IPR011055">
    <property type="entry name" value="Dup_hybrid_motif"/>
</dbReference>